<dbReference type="InterPro" id="IPR011990">
    <property type="entry name" value="TPR-like_helical_dom_sf"/>
</dbReference>
<evidence type="ECO:0000313" key="4">
    <source>
        <dbReference type="EMBL" id="QNP42565.1"/>
    </source>
</evidence>
<dbReference type="PROSITE" id="PS50005">
    <property type="entry name" value="TPR"/>
    <property type="match status" value="1"/>
</dbReference>
<evidence type="ECO:0000256" key="1">
    <source>
        <dbReference type="ARBA" id="ARBA00022737"/>
    </source>
</evidence>
<name>A0ABX6SYM8_9SPHN</name>
<keyword evidence="1" id="KW-0677">Repeat</keyword>
<dbReference type="RefSeq" id="WP_187713997.1">
    <property type="nucleotide sequence ID" value="NZ_CP060780.1"/>
</dbReference>
<gene>
    <name evidence="4" type="ORF">H9L15_10115</name>
</gene>
<evidence type="ECO:0000313" key="5">
    <source>
        <dbReference type="Proteomes" id="UP000516134"/>
    </source>
</evidence>
<dbReference type="InterPro" id="IPR019734">
    <property type="entry name" value="TPR_rpt"/>
</dbReference>
<accession>A0ABX6SYM8</accession>
<dbReference type="PANTHER" id="PTHR44858">
    <property type="entry name" value="TETRATRICOPEPTIDE REPEAT PROTEIN 6"/>
    <property type="match status" value="1"/>
</dbReference>
<dbReference type="EMBL" id="CP060780">
    <property type="protein sequence ID" value="QNP42565.1"/>
    <property type="molecule type" value="Genomic_DNA"/>
</dbReference>
<organism evidence="4 5">
    <name type="scientific">Sphingomonas daechungensis</name>
    <dbReference type="NCBI Taxonomy" id="1176646"/>
    <lineage>
        <taxon>Bacteria</taxon>
        <taxon>Pseudomonadati</taxon>
        <taxon>Pseudomonadota</taxon>
        <taxon>Alphaproteobacteria</taxon>
        <taxon>Sphingomonadales</taxon>
        <taxon>Sphingomonadaceae</taxon>
        <taxon>Sphingomonas</taxon>
    </lineage>
</organism>
<dbReference type="PANTHER" id="PTHR44858:SF1">
    <property type="entry name" value="UDP-N-ACETYLGLUCOSAMINE--PEPTIDE N-ACETYLGLUCOSAMINYLTRANSFERASE SPINDLY-RELATED"/>
    <property type="match status" value="1"/>
</dbReference>
<dbReference type="InterPro" id="IPR050498">
    <property type="entry name" value="Ycf3"/>
</dbReference>
<dbReference type="Gene3D" id="3.10.620.30">
    <property type="match status" value="1"/>
</dbReference>
<dbReference type="Pfam" id="PF13432">
    <property type="entry name" value="TPR_16"/>
    <property type="match status" value="1"/>
</dbReference>
<keyword evidence="5" id="KW-1185">Reference proteome</keyword>
<keyword evidence="2 3" id="KW-0802">TPR repeat</keyword>
<dbReference type="Proteomes" id="UP000516134">
    <property type="component" value="Chromosome"/>
</dbReference>
<evidence type="ECO:0000256" key="3">
    <source>
        <dbReference type="PROSITE-ProRule" id="PRU00339"/>
    </source>
</evidence>
<feature type="repeat" description="TPR" evidence="3">
    <location>
        <begin position="335"/>
        <end position="368"/>
    </location>
</feature>
<dbReference type="PROSITE" id="PS50293">
    <property type="entry name" value="TPR_REGION"/>
    <property type="match status" value="1"/>
</dbReference>
<dbReference type="Gene3D" id="1.25.40.10">
    <property type="entry name" value="Tetratricopeptide repeat domain"/>
    <property type="match status" value="2"/>
</dbReference>
<dbReference type="SMART" id="SM00028">
    <property type="entry name" value="TPR"/>
    <property type="match status" value="4"/>
</dbReference>
<sequence length="495" mass="54679">MEPTLRDCKGKTTLLLGILHELGVKADAVLVNSSAGDLISGRLPMLNVFDHVLVRAELNGKTYWLDGTRSGDGSLDAIDVPEFSWGLPIVTSAKLVAINPPPLTVPDTEVAVSIDATQGVFAPATFKVERILRSDTARATNTVLAKLSPAQLQQTQTGFWKQTYDYVTPKETKFTFDRKKAELRLTMSGEAKLEWKDNWFYVPNSNLAYEPDFERTSGINRDAPFALAYPNYEVSHVEIRFPPGFSPSQPKIPAPVRETLAGVEYSRTVKLENNMLTLDRAERTILPEIAYKDAQAAAGRLKALANDDVYLRVPSGYQMTEGDRKVRISEKPASAQSFIDRGLLLLDAGKTDEAIADFDEAVKLDPQNSYAWANRGIAHAWKNDGKEAPDLAKASELDPDNPVVPRGRAVAAEMRGDFPTAIKEYTVAIEKDPSNTFAYMHRASSYYAAGEPQKALADTDELLKKGQKSANVRLLRANILRARRTTSELSGRRSF</sequence>
<evidence type="ECO:0000256" key="2">
    <source>
        <dbReference type="ARBA" id="ARBA00022803"/>
    </source>
</evidence>
<protein>
    <submittedName>
        <fullName evidence="4">Tetratricopeptide repeat protein</fullName>
    </submittedName>
</protein>
<reference evidence="4 5" key="1">
    <citation type="submission" date="2020-08" db="EMBL/GenBank/DDBJ databases">
        <title>Genome sequence of Sphingomonas daechungensis KACC 18115T.</title>
        <authorList>
            <person name="Hyun D.-W."/>
            <person name="Bae J.-W."/>
        </authorList>
    </citation>
    <scope>NUCLEOTIDE SEQUENCE [LARGE SCALE GENOMIC DNA]</scope>
    <source>
        <strain evidence="4 5">KACC 18115</strain>
    </source>
</reference>
<proteinExistence type="predicted"/>
<dbReference type="SUPFAM" id="SSF48452">
    <property type="entry name" value="TPR-like"/>
    <property type="match status" value="1"/>
</dbReference>